<evidence type="ECO:0000256" key="10">
    <source>
        <dbReference type="ARBA" id="ARBA00022960"/>
    </source>
</evidence>
<evidence type="ECO:0000256" key="11">
    <source>
        <dbReference type="ARBA" id="ARBA00022984"/>
    </source>
</evidence>
<keyword evidence="6" id="KW-0328">Glycosyltransferase</keyword>
<evidence type="ECO:0000256" key="2">
    <source>
        <dbReference type="ARBA" id="ARBA00007739"/>
    </source>
</evidence>
<evidence type="ECO:0000256" key="18">
    <source>
        <dbReference type="SAM" id="Phobius"/>
    </source>
</evidence>
<gene>
    <name evidence="21" type="ORF">H9806_01140</name>
</gene>
<comment type="catalytic activity">
    <reaction evidence="16">
        <text>Preferential cleavage: (Ac)2-L-Lys-D-Ala-|-D-Ala. Also transpeptidation of peptidyl-alanyl moieties that are N-acyl substituents of D-alanine.</text>
        <dbReference type="EC" id="3.4.16.4"/>
    </reaction>
</comment>
<keyword evidence="13 18" id="KW-0472">Membrane</keyword>
<dbReference type="Gene3D" id="3.40.710.10">
    <property type="entry name" value="DD-peptidase/beta-lactamase superfamily"/>
    <property type="match status" value="1"/>
</dbReference>
<keyword evidence="4" id="KW-0121">Carboxypeptidase</keyword>
<dbReference type="PANTHER" id="PTHR32282:SF32">
    <property type="entry name" value="PENICILLIN-BINDING PROTEIN 2A"/>
    <property type="match status" value="1"/>
</dbReference>
<keyword evidence="9" id="KW-0378">Hydrolase</keyword>
<dbReference type="GO" id="GO:0006508">
    <property type="term" value="P:proteolysis"/>
    <property type="evidence" value="ECO:0007669"/>
    <property type="project" value="UniProtKB-KW"/>
</dbReference>
<dbReference type="AlphaFoldDB" id="A0A9E2KQN4"/>
<keyword evidence="8 18" id="KW-0812">Transmembrane</keyword>
<dbReference type="Gene3D" id="1.10.3810.10">
    <property type="entry name" value="Biosynthetic peptidoglycan transglycosylase-like"/>
    <property type="match status" value="1"/>
</dbReference>
<keyword evidence="3" id="KW-1003">Cell membrane</keyword>
<evidence type="ECO:0000313" key="21">
    <source>
        <dbReference type="EMBL" id="MBU3827775.1"/>
    </source>
</evidence>
<evidence type="ECO:0000256" key="4">
    <source>
        <dbReference type="ARBA" id="ARBA00022645"/>
    </source>
</evidence>
<dbReference type="InterPro" id="IPR023346">
    <property type="entry name" value="Lysozyme-like_dom_sf"/>
</dbReference>
<comment type="similarity">
    <text evidence="1">In the C-terminal section; belongs to the transpeptidase family.</text>
</comment>
<evidence type="ECO:0000256" key="12">
    <source>
        <dbReference type="ARBA" id="ARBA00022989"/>
    </source>
</evidence>
<comment type="similarity">
    <text evidence="2">In the N-terminal section; belongs to the glycosyltransferase 51 family.</text>
</comment>
<keyword evidence="5" id="KW-0645">Protease</keyword>
<keyword evidence="11" id="KW-0573">Peptidoglycan synthesis</keyword>
<comment type="catalytic activity">
    <reaction evidence="17">
        <text>[GlcNAc-(1-&gt;4)-Mur2Ac(oyl-L-Ala-gamma-D-Glu-L-Lys-D-Ala-D-Ala)](n)-di-trans,octa-cis-undecaprenyl diphosphate + beta-D-GlcNAc-(1-&gt;4)-Mur2Ac(oyl-L-Ala-gamma-D-Glu-L-Lys-D-Ala-D-Ala)-di-trans,octa-cis-undecaprenyl diphosphate = [GlcNAc-(1-&gt;4)-Mur2Ac(oyl-L-Ala-gamma-D-Glu-L-Lys-D-Ala-D-Ala)](n+1)-di-trans,octa-cis-undecaprenyl diphosphate + di-trans,octa-cis-undecaprenyl diphosphate + H(+)</text>
        <dbReference type="Rhea" id="RHEA:23708"/>
        <dbReference type="Rhea" id="RHEA-COMP:9602"/>
        <dbReference type="Rhea" id="RHEA-COMP:9603"/>
        <dbReference type="ChEBI" id="CHEBI:15378"/>
        <dbReference type="ChEBI" id="CHEBI:58405"/>
        <dbReference type="ChEBI" id="CHEBI:60033"/>
        <dbReference type="ChEBI" id="CHEBI:78435"/>
        <dbReference type="EC" id="2.4.99.28"/>
    </reaction>
</comment>
<comment type="caution">
    <text evidence="21">The sequence shown here is derived from an EMBL/GenBank/DDBJ whole genome shotgun (WGS) entry which is preliminary data.</text>
</comment>
<dbReference type="SUPFAM" id="SSF53955">
    <property type="entry name" value="Lysozyme-like"/>
    <property type="match status" value="1"/>
</dbReference>
<dbReference type="NCBIfam" id="TIGR02074">
    <property type="entry name" value="PBP_1a_fam"/>
    <property type="match status" value="1"/>
</dbReference>
<dbReference type="FunFam" id="1.10.3810.10:FF:000001">
    <property type="entry name" value="Penicillin-binding protein 1A"/>
    <property type="match status" value="1"/>
</dbReference>
<dbReference type="InterPro" id="IPR001460">
    <property type="entry name" value="PCN-bd_Tpept"/>
</dbReference>
<keyword evidence="14" id="KW-0511">Multifunctional enzyme</keyword>
<feature type="transmembrane region" description="Helical" evidence="18">
    <location>
        <begin position="28"/>
        <end position="50"/>
    </location>
</feature>
<name>A0A9E2KQN4_9LACO</name>
<reference evidence="21" key="1">
    <citation type="journal article" date="2021" name="PeerJ">
        <title>Extensive microbial diversity within the chicken gut microbiome revealed by metagenomics and culture.</title>
        <authorList>
            <person name="Gilroy R."/>
            <person name="Ravi A."/>
            <person name="Getino M."/>
            <person name="Pursley I."/>
            <person name="Horton D.L."/>
            <person name="Alikhan N.F."/>
            <person name="Baker D."/>
            <person name="Gharbi K."/>
            <person name="Hall N."/>
            <person name="Watson M."/>
            <person name="Adriaenssens E.M."/>
            <person name="Foster-Nyarko E."/>
            <person name="Jarju S."/>
            <person name="Secka A."/>
            <person name="Antonio M."/>
            <person name="Oren A."/>
            <person name="Chaudhuri R.R."/>
            <person name="La Ragione R."/>
            <person name="Hildebrand F."/>
            <person name="Pallen M.J."/>
        </authorList>
    </citation>
    <scope>NUCLEOTIDE SEQUENCE</scope>
    <source>
        <strain evidence="21">F6-686</strain>
    </source>
</reference>
<dbReference type="Pfam" id="PF00905">
    <property type="entry name" value="Transpeptidase"/>
    <property type="match status" value="1"/>
</dbReference>
<evidence type="ECO:0000256" key="14">
    <source>
        <dbReference type="ARBA" id="ARBA00023268"/>
    </source>
</evidence>
<dbReference type="PANTHER" id="PTHR32282">
    <property type="entry name" value="BINDING PROTEIN TRANSPEPTIDASE, PUTATIVE-RELATED"/>
    <property type="match status" value="1"/>
</dbReference>
<dbReference type="EMBL" id="JAHLFT010000016">
    <property type="protein sequence ID" value="MBU3827775.1"/>
    <property type="molecule type" value="Genomic_DNA"/>
</dbReference>
<dbReference type="GO" id="GO:0071555">
    <property type="term" value="P:cell wall organization"/>
    <property type="evidence" value="ECO:0007669"/>
    <property type="project" value="UniProtKB-KW"/>
</dbReference>
<evidence type="ECO:0000256" key="6">
    <source>
        <dbReference type="ARBA" id="ARBA00022676"/>
    </source>
</evidence>
<keyword evidence="7" id="KW-0808">Transferase</keyword>
<dbReference type="InterPro" id="IPR050396">
    <property type="entry name" value="Glycosyltr_51/Transpeptidase"/>
</dbReference>
<dbReference type="InterPro" id="IPR001264">
    <property type="entry name" value="Glyco_trans_51"/>
</dbReference>
<proteinExistence type="inferred from homology"/>
<dbReference type="Proteomes" id="UP000823844">
    <property type="component" value="Unassembled WGS sequence"/>
</dbReference>
<organism evidence="21 22">
    <name type="scientific">Candidatus Lactobacillus pullistercoris</name>
    <dbReference type="NCBI Taxonomy" id="2838636"/>
    <lineage>
        <taxon>Bacteria</taxon>
        <taxon>Bacillati</taxon>
        <taxon>Bacillota</taxon>
        <taxon>Bacilli</taxon>
        <taxon>Lactobacillales</taxon>
        <taxon>Lactobacillaceae</taxon>
        <taxon>Lactobacillus</taxon>
    </lineage>
</organism>
<evidence type="ECO:0000256" key="15">
    <source>
        <dbReference type="ARBA" id="ARBA00023316"/>
    </source>
</evidence>
<evidence type="ECO:0000256" key="7">
    <source>
        <dbReference type="ARBA" id="ARBA00022679"/>
    </source>
</evidence>
<evidence type="ECO:0000256" key="1">
    <source>
        <dbReference type="ARBA" id="ARBA00007090"/>
    </source>
</evidence>
<evidence type="ECO:0000256" key="16">
    <source>
        <dbReference type="ARBA" id="ARBA00034000"/>
    </source>
</evidence>
<evidence type="ECO:0000256" key="5">
    <source>
        <dbReference type="ARBA" id="ARBA00022670"/>
    </source>
</evidence>
<dbReference type="Pfam" id="PF00912">
    <property type="entry name" value="Transgly"/>
    <property type="match status" value="1"/>
</dbReference>
<accession>A0A9E2KQN4</accession>
<dbReference type="InterPro" id="IPR012338">
    <property type="entry name" value="Beta-lactam/transpept-like"/>
</dbReference>
<evidence type="ECO:0000256" key="13">
    <source>
        <dbReference type="ARBA" id="ARBA00023136"/>
    </source>
</evidence>
<dbReference type="GO" id="GO:0009002">
    <property type="term" value="F:serine-type D-Ala-D-Ala carboxypeptidase activity"/>
    <property type="evidence" value="ECO:0007669"/>
    <property type="project" value="UniProtKB-EC"/>
</dbReference>
<keyword evidence="12 18" id="KW-1133">Transmembrane helix</keyword>
<keyword evidence="10" id="KW-0133">Cell shape</keyword>
<evidence type="ECO:0000259" key="19">
    <source>
        <dbReference type="Pfam" id="PF00905"/>
    </source>
</evidence>
<evidence type="ECO:0000256" key="17">
    <source>
        <dbReference type="ARBA" id="ARBA00049902"/>
    </source>
</evidence>
<reference evidence="21" key="2">
    <citation type="submission" date="2021-04" db="EMBL/GenBank/DDBJ databases">
        <authorList>
            <person name="Gilroy R."/>
        </authorList>
    </citation>
    <scope>NUCLEOTIDE SEQUENCE</scope>
    <source>
        <strain evidence="21">F6-686</strain>
    </source>
</reference>
<dbReference type="SUPFAM" id="SSF56601">
    <property type="entry name" value="beta-lactamase/transpeptidase-like"/>
    <property type="match status" value="1"/>
</dbReference>
<evidence type="ECO:0000256" key="9">
    <source>
        <dbReference type="ARBA" id="ARBA00022801"/>
    </source>
</evidence>
<dbReference type="GO" id="GO:0030288">
    <property type="term" value="C:outer membrane-bounded periplasmic space"/>
    <property type="evidence" value="ECO:0007669"/>
    <property type="project" value="TreeGrafter"/>
</dbReference>
<evidence type="ECO:0000313" key="22">
    <source>
        <dbReference type="Proteomes" id="UP000823844"/>
    </source>
</evidence>
<feature type="domain" description="Penicillin-binding protein transpeptidase" evidence="19">
    <location>
        <begin position="346"/>
        <end position="601"/>
    </location>
</feature>
<dbReference type="InterPro" id="IPR036950">
    <property type="entry name" value="PBP_transglycosylase"/>
</dbReference>
<evidence type="ECO:0000256" key="3">
    <source>
        <dbReference type="ARBA" id="ARBA00022475"/>
    </source>
</evidence>
<protein>
    <submittedName>
        <fullName evidence="21">PBP1A family penicillin-binding protein</fullName>
    </submittedName>
</protein>
<dbReference type="GO" id="GO:0008360">
    <property type="term" value="P:regulation of cell shape"/>
    <property type="evidence" value="ECO:0007669"/>
    <property type="project" value="UniProtKB-KW"/>
</dbReference>
<evidence type="ECO:0000259" key="20">
    <source>
        <dbReference type="Pfam" id="PF00912"/>
    </source>
</evidence>
<dbReference type="GO" id="GO:0008955">
    <property type="term" value="F:peptidoglycan glycosyltransferase activity"/>
    <property type="evidence" value="ECO:0007669"/>
    <property type="project" value="UniProtKB-EC"/>
</dbReference>
<dbReference type="Gene3D" id="6.20.370.110">
    <property type="match status" value="1"/>
</dbReference>
<evidence type="ECO:0000256" key="8">
    <source>
        <dbReference type="ARBA" id="ARBA00022692"/>
    </source>
</evidence>
<feature type="domain" description="Glycosyl transferase family 51" evidence="20">
    <location>
        <begin position="79"/>
        <end position="250"/>
    </location>
</feature>
<dbReference type="GO" id="GO:0008658">
    <property type="term" value="F:penicillin binding"/>
    <property type="evidence" value="ECO:0007669"/>
    <property type="project" value="InterPro"/>
</dbReference>
<dbReference type="GO" id="GO:0009252">
    <property type="term" value="P:peptidoglycan biosynthetic process"/>
    <property type="evidence" value="ECO:0007669"/>
    <property type="project" value="UniProtKB-KW"/>
</dbReference>
<sequence>MPKLRRQRDNQNYSNKESLWQKIDHRFFIGRWIILILLTIILLTCTYYTIKVKTSNISNLKASLSTTTTIYDYKGKKAGSLYSQKGSFVEYDKISPNIVNAVVSTEDRTFWKNPGFSIKGMARAALGLVIHHGQISGGGSTLTQQLAKNSLLTQQQTFSRKLEELFFAIEINHVYSKKDIITMYLNNAYFGNGVWGVQDASRRYFGKNANQVSVGEAATIAGMLKNPSGFNPIDHMTNALARRNTVLDLMVKNNKLSSQEANSVAKTGFNLQNTFKNKNGYRYPYFFDAVVDEAISKYGLKEEDVMNKGLKIYTTLNPNYQQSLQDKFEQSWLFPQNATDSTQVQGASVAIDPSTGAVRAVVGGRGKHVFRGYNRATQMKRQPGSSIKPLAVYSPALQAGYHYDSELSNKLQKFGKNHYEPHNVDNEYSNKIPMYQALAVSKNVPAVWLLDKIGVQKGVQSVENFGINVPKSDQNLALALGGLSTGVSPLQMARAYSAFANNGNLPNNSYFITKITDASGRVLAQNNNSGTHRIISENTAKEMTTMLLGVFRNGTAQSAQPNGFQVAGKTGSTEVPNSYGFGTKDQWIVGYTPDIVLATWVGFDRTNREHYMQGVSETGITRLYKAEMEGILPYTAKTQFKEEAPTQIIKQNGSNSDWTNGLGDKLEKGIGSAGEKINEWYNSVKDLFGN</sequence>
<keyword evidence="15" id="KW-0961">Cell wall biogenesis/degradation</keyword>